<dbReference type="Proteomes" id="UP000197277">
    <property type="component" value="Unassembled WGS sequence"/>
</dbReference>
<protein>
    <submittedName>
        <fullName evidence="1">Uncharacterized protein</fullName>
    </submittedName>
</protein>
<dbReference type="EMBL" id="NIRR01000001">
    <property type="protein sequence ID" value="OWP65019.1"/>
    <property type="molecule type" value="Genomic_DNA"/>
</dbReference>
<keyword evidence="2" id="KW-1185">Reference proteome</keyword>
<sequence>MAALPSRGLTRELNKCVILADLPHLRLSGNRQQRRLYATWRGYLTADQIKEGAGQVLSLIREQGYTHLLNDNSLVTGMDE</sequence>
<accession>A0A246FQQ0</accession>
<comment type="caution">
    <text evidence="1">The sequence shown here is derived from an EMBL/GenBank/DDBJ whole genome shotgun (WGS) entry which is preliminary data.</text>
</comment>
<evidence type="ECO:0000313" key="2">
    <source>
        <dbReference type="Proteomes" id="UP000197277"/>
    </source>
</evidence>
<evidence type="ECO:0000313" key="1">
    <source>
        <dbReference type="EMBL" id="OWP65019.1"/>
    </source>
</evidence>
<dbReference type="AlphaFoldDB" id="A0A246FQQ0"/>
<gene>
    <name evidence="1" type="ORF">CDA63_01280</name>
</gene>
<name>A0A246FQQ0_9BACT</name>
<proteinExistence type="predicted"/>
<reference evidence="1 2" key="1">
    <citation type="submission" date="2017-06" db="EMBL/GenBank/DDBJ databases">
        <title>Hymenobacter amundsenii sp. nov. isolated from regoliths in Antarctica.</title>
        <authorList>
            <person name="Sedlacek I."/>
            <person name="Kralova S."/>
            <person name="Pantucek R."/>
            <person name="Svec P."/>
            <person name="Holochova P."/>
            <person name="Stankova E."/>
            <person name="Vrbovska V."/>
            <person name="Busse H.-J."/>
        </authorList>
    </citation>
    <scope>NUCLEOTIDE SEQUENCE [LARGE SCALE GENOMIC DNA]</scope>
    <source>
        <strain evidence="1 2">CCM 8682</strain>
    </source>
</reference>
<organism evidence="1 2">
    <name type="scientific">Hymenobacter amundsenii</name>
    <dbReference type="NCBI Taxonomy" id="2006685"/>
    <lineage>
        <taxon>Bacteria</taxon>
        <taxon>Pseudomonadati</taxon>
        <taxon>Bacteroidota</taxon>
        <taxon>Cytophagia</taxon>
        <taxon>Cytophagales</taxon>
        <taxon>Hymenobacteraceae</taxon>
        <taxon>Hymenobacter</taxon>
    </lineage>
</organism>